<gene>
    <name evidence="2" type="ORF">SAMN02745245_00207</name>
</gene>
<evidence type="ECO:0000313" key="2">
    <source>
        <dbReference type="EMBL" id="SHG97626.1"/>
    </source>
</evidence>
<evidence type="ECO:0000313" key="3">
    <source>
        <dbReference type="Proteomes" id="UP000184032"/>
    </source>
</evidence>
<sequence length="182" mass="21120">MNKKLVAMLLIALLFLSSCSYINTDVGVVEPPTLKKTPLDGKWIITKSIFKDKINENSFEYKDLIGADVLFSSQGIIIGQMYSTKVNYKIKRIDTNKLSINDYNIDSDKLNIDVEYIYLVDVYNDEMHYKVLKVSEEIAYLITEDAFLQITRVSNTISEKEFEEHLKSIEEEKENMAYLDYQ</sequence>
<accession>A0A1M5P763</accession>
<dbReference type="EMBL" id="FQXI01000001">
    <property type="protein sequence ID" value="SHG97626.1"/>
    <property type="molecule type" value="Genomic_DNA"/>
</dbReference>
<name>A0A1M5P763_9FIRM</name>
<dbReference type="OrthoDB" id="2677224at2"/>
<keyword evidence="3" id="KW-1185">Reference proteome</keyword>
<evidence type="ECO:0000256" key="1">
    <source>
        <dbReference type="SAM" id="SignalP"/>
    </source>
</evidence>
<dbReference type="AlphaFoldDB" id="A0A1M5P763"/>
<reference evidence="2 3" key="1">
    <citation type="submission" date="2016-11" db="EMBL/GenBank/DDBJ databases">
        <authorList>
            <person name="Jaros S."/>
            <person name="Januszkiewicz K."/>
            <person name="Wedrychowicz H."/>
        </authorList>
    </citation>
    <scope>NUCLEOTIDE SEQUENCE [LARGE SCALE GENOMIC DNA]</scope>
    <source>
        <strain evidence="2 3">DSM 21120</strain>
    </source>
</reference>
<proteinExistence type="predicted"/>
<dbReference type="STRING" id="1120995.SAMN02745245_00207"/>
<feature type="chain" id="PRO_5039661131" evidence="1">
    <location>
        <begin position="23"/>
        <end position="182"/>
    </location>
</feature>
<organism evidence="2 3">
    <name type="scientific">Anaerosphaera aminiphila DSM 21120</name>
    <dbReference type="NCBI Taxonomy" id="1120995"/>
    <lineage>
        <taxon>Bacteria</taxon>
        <taxon>Bacillati</taxon>
        <taxon>Bacillota</taxon>
        <taxon>Tissierellia</taxon>
        <taxon>Tissierellales</taxon>
        <taxon>Peptoniphilaceae</taxon>
        <taxon>Anaerosphaera</taxon>
    </lineage>
</organism>
<dbReference type="Proteomes" id="UP000184032">
    <property type="component" value="Unassembled WGS sequence"/>
</dbReference>
<dbReference type="PROSITE" id="PS51257">
    <property type="entry name" value="PROKAR_LIPOPROTEIN"/>
    <property type="match status" value="1"/>
</dbReference>
<keyword evidence="1" id="KW-0732">Signal</keyword>
<dbReference type="RefSeq" id="WP_073182925.1">
    <property type="nucleotide sequence ID" value="NZ_FQXI01000001.1"/>
</dbReference>
<feature type="signal peptide" evidence="1">
    <location>
        <begin position="1"/>
        <end position="22"/>
    </location>
</feature>
<protein>
    <submittedName>
        <fullName evidence="2">Uncharacterized protein</fullName>
    </submittedName>
</protein>